<organism evidence="9 10">
    <name type="scientific">Kineococcus mangrovi</name>
    <dbReference type="NCBI Taxonomy" id="1660183"/>
    <lineage>
        <taxon>Bacteria</taxon>
        <taxon>Bacillati</taxon>
        <taxon>Actinomycetota</taxon>
        <taxon>Actinomycetes</taxon>
        <taxon>Kineosporiales</taxon>
        <taxon>Kineosporiaceae</taxon>
        <taxon>Kineococcus</taxon>
    </lineage>
</organism>
<keyword evidence="3 9" id="KW-0808">Transferase</keyword>
<evidence type="ECO:0000313" key="10">
    <source>
        <dbReference type="Proteomes" id="UP001566476"/>
    </source>
</evidence>
<keyword evidence="4 8" id="KW-0812">Transmembrane</keyword>
<comment type="subcellular location">
    <subcellularLocation>
        <location evidence="1">Membrane</location>
        <topology evidence="1">Multi-pass membrane protein</topology>
    </subcellularLocation>
</comment>
<gene>
    <name evidence="9" type="ORF">AB2L28_19575</name>
</gene>
<dbReference type="SUPFAM" id="SSF53448">
    <property type="entry name" value="Nucleotide-diphospho-sugar transferases"/>
    <property type="match status" value="1"/>
</dbReference>
<evidence type="ECO:0000256" key="2">
    <source>
        <dbReference type="ARBA" id="ARBA00022676"/>
    </source>
</evidence>
<evidence type="ECO:0000256" key="4">
    <source>
        <dbReference type="ARBA" id="ARBA00022692"/>
    </source>
</evidence>
<dbReference type="PANTHER" id="PTHR43867:SF2">
    <property type="entry name" value="CELLULOSE SYNTHASE CATALYTIC SUBUNIT A [UDP-FORMING]"/>
    <property type="match status" value="1"/>
</dbReference>
<evidence type="ECO:0000256" key="3">
    <source>
        <dbReference type="ARBA" id="ARBA00022679"/>
    </source>
</evidence>
<dbReference type="RefSeq" id="WP_370720670.1">
    <property type="nucleotide sequence ID" value="NZ_JBGGTQ010000011.1"/>
</dbReference>
<evidence type="ECO:0000256" key="1">
    <source>
        <dbReference type="ARBA" id="ARBA00004141"/>
    </source>
</evidence>
<proteinExistence type="predicted"/>
<keyword evidence="5 8" id="KW-1133">Transmembrane helix</keyword>
<feature type="transmembrane region" description="Helical" evidence="8">
    <location>
        <begin position="6"/>
        <end position="28"/>
    </location>
</feature>
<keyword evidence="2 9" id="KW-0328">Glycosyltransferase</keyword>
<keyword evidence="6 8" id="KW-0472">Membrane</keyword>
<comment type="caution">
    <text evidence="9">The sequence shown here is derived from an EMBL/GenBank/DDBJ whole genome shotgun (WGS) entry which is preliminary data.</text>
</comment>
<dbReference type="EC" id="2.4.-.-" evidence="9"/>
<feature type="compositionally biased region" description="Pro residues" evidence="7">
    <location>
        <begin position="460"/>
        <end position="471"/>
    </location>
</feature>
<dbReference type="Pfam" id="PF13641">
    <property type="entry name" value="Glyco_tranf_2_3"/>
    <property type="match status" value="1"/>
</dbReference>
<reference evidence="9 10" key="1">
    <citation type="submission" date="2024-07" db="EMBL/GenBank/DDBJ databases">
        <authorList>
            <person name="Thanompreechachai J."/>
            <person name="Duangmal K."/>
        </authorList>
    </citation>
    <scope>NUCLEOTIDE SEQUENCE [LARGE SCALE GENOMIC DNA]</scope>
    <source>
        <strain evidence="9 10">TBRC 1896</strain>
    </source>
</reference>
<feature type="transmembrane region" description="Helical" evidence="8">
    <location>
        <begin position="375"/>
        <end position="399"/>
    </location>
</feature>
<dbReference type="PANTHER" id="PTHR43867">
    <property type="entry name" value="CELLULOSE SYNTHASE CATALYTIC SUBUNIT A [UDP-FORMING]"/>
    <property type="match status" value="1"/>
</dbReference>
<dbReference type="Gene3D" id="3.90.550.10">
    <property type="entry name" value="Spore Coat Polysaccharide Biosynthesis Protein SpsA, Chain A"/>
    <property type="match status" value="1"/>
</dbReference>
<dbReference type="GO" id="GO:0016757">
    <property type="term" value="F:glycosyltransferase activity"/>
    <property type="evidence" value="ECO:0007669"/>
    <property type="project" value="UniProtKB-KW"/>
</dbReference>
<dbReference type="InterPro" id="IPR029044">
    <property type="entry name" value="Nucleotide-diphossugar_trans"/>
</dbReference>
<evidence type="ECO:0000313" key="9">
    <source>
        <dbReference type="EMBL" id="MEZ0494444.1"/>
    </source>
</evidence>
<feature type="transmembrane region" description="Helical" evidence="8">
    <location>
        <begin position="411"/>
        <end position="434"/>
    </location>
</feature>
<dbReference type="InterPro" id="IPR050321">
    <property type="entry name" value="Glycosyltr_2/OpgH_subfam"/>
</dbReference>
<protein>
    <submittedName>
        <fullName evidence="9">Glycosyltransferase family 2 protein</fullName>
        <ecNumber evidence="9">2.4.-.-</ecNumber>
    </submittedName>
</protein>
<evidence type="ECO:0000256" key="7">
    <source>
        <dbReference type="SAM" id="MobiDB-lite"/>
    </source>
</evidence>
<evidence type="ECO:0000256" key="5">
    <source>
        <dbReference type="ARBA" id="ARBA00022989"/>
    </source>
</evidence>
<keyword evidence="10" id="KW-1185">Reference proteome</keyword>
<evidence type="ECO:0000256" key="8">
    <source>
        <dbReference type="SAM" id="Phobius"/>
    </source>
</evidence>
<sequence>MGSSVHLGLALLNTAAFVLCVLFLSYVITVLRPFLRHREVELGDRADFDWHVLIPCLDEETVVVGTVQHLLDTFPEATVWCIDDDSRDHTHELLTWLATRHEKVRVVSRRPPQARQGKGEALNEAWRRIRAELPEGADRSRVVVGVVDADGRLEQFCPDVISGPTLFGDPTVGAVQVQVRITEDVDALVGTDLDRLVGSRARTEGDHLLVRLQDLEFAGPIAAMQFLRRRTGSVAMGGNGQFTRLTALDDVARDHGTPWHGALLEDFELGLHVLLAGHRTEYCHDTFVAQDGLNRVGPLLRQRTRWSQGNIQCLRYLWGVLNSERISIPGALEIAHYMWVPFSQVFGSVVFPLTAAVTCWYAFTDPQGPDRWLLAGAWGLVPLGLLFGVLPHALWGAFYRTRCGTFVTRRGALWMGVANIGYGYLLQICAWRALFRVLRGRREWHKTARANDRPVAGTPSPTPPPTPVPRR</sequence>
<dbReference type="Proteomes" id="UP001566476">
    <property type="component" value="Unassembled WGS sequence"/>
</dbReference>
<name>A0ABV4I6Y2_9ACTN</name>
<evidence type="ECO:0000256" key="6">
    <source>
        <dbReference type="ARBA" id="ARBA00023136"/>
    </source>
</evidence>
<feature type="region of interest" description="Disordered" evidence="7">
    <location>
        <begin position="449"/>
        <end position="471"/>
    </location>
</feature>
<accession>A0ABV4I6Y2</accession>
<feature type="transmembrane region" description="Helical" evidence="8">
    <location>
        <begin position="345"/>
        <end position="363"/>
    </location>
</feature>
<dbReference type="EMBL" id="JBGGTQ010000011">
    <property type="protein sequence ID" value="MEZ0494444.1"/>
    <property type="molecule type" value="Genomic_DNA"/>
</dbReference>